<dbReference type="InterPro" id="IPR009057">
    <property type="entry name" value="Homeodomain-like_sf"/>
</dbReference>
<dbReference type="Gene3D" id="1.10.357.10">
    <property type="entry name" value="Tetracycline Repressor, domain 2"/>
    <property type="match status" value="1"/>
</dbReference>
<evidence type="ECO:0000259" key="5">
    <source>
        <dbReference type="PROSITE" id="PS50977"/>
    </source>
</evidence>
<dbReference type="SUPFAM" id="SSF46689">
    <property type="entry name" value="Homeodomain-like"/>
    <property type="match status" value="1"/>
</dbReference>
<evidence type="ECO:0000256" key="1">
    <source>
        <dbReference type="ARBA" id="ARBA00023015"/>
    </source>
</evidence>
<dbReference type="PANTHER" id="PTHR30055">
    <property type="entry name" value="HTH-TYPE TRANSCRIPTIONAL REGULATOR RUTR"/>
    <property type="match status" value="1"/>
</dbReference>
<dbReference type="PANTHER" id="PTHR30055:SF148">
    <property type="entry name" value="TETR-FAMILY TRANSCRIPTIONAL REGULATOR"/>
    <property type="match status" value="1"/>
</dbReference>
<dbReference type="GO" id="GO:0000976">
    <property type="term" value="F:transcription cis-regulatory region binding"/>
    <property type="evidence" value="ECO:0007669"/>
    <property type="project" value="TreeGrafter"/>
</dbReference>
<sequence>MGRKNALLFPRCDMRIDLGLDEPCHGFHQGAVRLGIDHGRLFPRRTNTLANATAAVQCVLRSRCVYNERTREDMQDPLSATVVISETRRARGRPRDPGLETRVFDAAIALYAETGWPGFHFDAVARGAGVGKAALYRRWGSRGALLRETLEARWYSVAQIDTASLRGDLLALARMCFDKLTGPYGRVALHLHADAQRFGEMRESTGPWGEAVIRQSRLMVRRAIARGEIPASINHGLIIDAVVGGVTNHVAATPERLRPAMMAQAERFLADLVDLVVRGIGMHR</sequence>
<proteinExistence type="predicted"/>
<name>A0A8J4HBJ9_9PROT</name>
<dbReference type="AlphaFoldDB" id="A0A8J4HBJ9"/>
<dbReference type="EMBL" id="DTQM01000182">
    <property type="protein sequence ID" value="HGC43412.1"/>
    <property type="molecule type" value="Genomic_DNA"/>
</dbReference>
<dbReference type="Gene3D" id="1.10.10.60">
    <property type="entry name" value="Homeodomain-like"/>
    <property type="match status" value="1"/>
</dbReference>
<feature type="domain" description="HTH tetR-type" evidence="5">
    <location>
        <begin position="97"/>
        <end position="157"/>
    </location>
</feature>
<reference evidence="6" key="1">
    <citation type="journal article" date="2020" name="mSystems">
        <title>Genome- and Community-Level Interaction Insights into Carbon Utilization and Element Cycling Functions of Hydrothermarchaeota in Hydrothermal Sediment.</title>
        <authorList>
            <person name="Zhou Z."/>
            <person name="Liu Y."/>
            <person name="Xu W."/>
            <person name="Pan J."/>
            <person name="Luo Z.H."/>
            <person name="Li M."/>
        </authorList>
    </citation>
    <scope>NUCLEOTIDE SEQUENCE</scope>
    <source>
        <strain evidence="6">SpSt-997</strain>
    </source>
</reference>
<evidence type="ECO:0000313" key="6">
    <source>
        <dbReference type="EMBL" id="HGC43412.1"/>
    </source>
</evidence>
<dbReference type="Pfam" id="PF00440">
    <property type="entry name" value="TetR_N"/>
    <property type="match status" value="1"/>
</dbReference>
<organism evidence="6">
    <name type="scientific">Acidicaldus sp</name>
    <dbReference type="NCBI Taxonomy" id="1872105"/>
    <lineage>
        <taxon>Bacteria</taxon>
        <taxon>Pseudomonadati</taxon>
        <taxon>Pseudomonadota</taxon>
        <taxon>Alphaproteobacteria</taxon>
        <taxon>Acetobacterales</taxon>
        <taxon>Acetobacteraceae</taxon>
        <taxon>Acidicaldus</taxon>
    </lineage>
</organism>
<dbReference type="InterPro" id="IPR001647">
    <property type="entry name" value="HTH_TetR"/>
</dbReference>
<keyword evidence="2 4" id="KW-0238">DNA-binding</keyword>
<dbReference type="SUPFAM" id="SSF48498">
    <property type="entry name" value="Tetracyclin repressor-like, C-terminal domain"/>
    <property type="match status" value="1"/>
</dbReference>
<feature type="DNA-binding region" description="H-T-H motif" evidence="4">
    <location>
        <begin position="120"/>
        <end position="139"/>
    </location>
</feature>
<dbReference type="InterPro" id="IPR036271">
    <property type="entry name" value="Tet_transcr_reg_TetR-rel_C_sf"/>
</dbReference>
<dbReference type="PROSITE" id="PS50977">
    <property type="entry name" value="HTH_TETR_2"/>
    <property type="match status" value="1"/>
</dbReference>
<evidence type="ECO:0000256" key="3">
    <source>
        <dbReference type="ARBA" id="ARBA00023163"/>
    </source>
</evidence>
<dbReference type="GO" id="GO:0003700">
    <property type="term" value="F:DNA-binding transcription factor activity"/>
    <property type="evidence" value="ECO:0007669"/>
    <property type="project" value="TreeGrafter"/>
</dbReference>
<keyword evidence="1" id="KW-0805">Transcription regulation</keyword>
<evidence type="ECO:0000256" key="4">
    <source>
        <dbReference type="PROSITE-ProRule" id="PRU00335"/>
    </source>
</evidence>
<dbReference type="InterPro" id="IPR011075">
    <property type="entry name" value="TetR_C"/>
</dbReference>
<comment type="caution">
    <text evidence="6">The sequence shown here is derived from an EMBL/GenBank/DDBJ whole genome shotgun (WGS) entry which is preliminary data.</text>
</comment>
<keyword evidence="3" id="KW-0804">Transcription</keyword>
<dbReference type="InterPro" id="IPR050109">
    <property type="entry name" value="HTH-type_TetR-like_transc_reg"/>
</dbReference>
<accession>A0A8J4HBJ9</accession>
<dbReference type="Pfam" id="PF16859">
    <property type="entry name" value="TetR_C_11"/>
    <property type="match status" value="1"/>
</dbReference>
<gene>
    <name evidence="6" type="ORF">ENY07_09380</name>
</gene>
<dbReference type="PRINTS" id="PR00455">
    <property type="entry name" value="HTHTETR"/>
</dbReference>
<evidence type="ECO:0000256" key="2">
    <source>
        <dbReference type="ARBA" id="ARBA00023125"/>
    </source>
</evidence>
<protein>
    <submittedName>
        <fullName evidence="6">TetR/AcrR family transcriptional regulator</fullName>
    </submittedName>
</protein>